<dbReference type="EMBL" id="JACRTG010000012">
    <property type="protein sequence ID" value="MBC8587455.1"/>
    <property type="molecule type" value="Genomic_DNA"/>
</dbReference>
<evidence type="ECO:0000256" key="2">
    <source>
        <dbReference type="ARBA" id="ARBA00022670"/>
    </source>
</evidence>
<dbReference type="NCBIfam" id="TIGR00225">
    <property type="entry name" value="prc"/>
    <property type="match status" value="1"/>
</dbReference>
<dbReference type="InterPro" id="IPR005151">
    <property type="entry name" value="Tail-specific_protease"/>
</dbReference>
<keyword evidence="6" id="KW-0732">Signal</keyword>
<dbReference type="InterPro" id="IPR029045">
    <property type="entry name" value="ClpP/crotonase-like_dom_sf"/>
</dbReference>
<keyword evidence="9" id="KW-1185">Reference proteome</keyword>
<dbReference type="Pfam" id="PF03572">
    <property type="entry name" value="Peptidase_S41"/>
    <property type="match status" value="1"/>
</dbReference>
<dbReference type="Gene3D" id="2.30.42.10">
    <property type="match status" value="1"/>
</dbReference>
<protein>
    <submittedName>
        <fullName evidence="8">S41 family peptidase</fullName>
    </submittedName>
</protein>
<dbReference type="CDD" id="cd06782">
    <property type="entry name" value="cpPDZ_CPP-like"/>
    <property type="match status" value="1"/>
</dbReference>
<dbReference type="InterPro" id="IPR001478">
    <property type="entry name" value="PDZ"/>
</dbReference>
<evidence type="ECO:0000313" key="9">
    <source>
        <dbReference type="Proteomes" id="UP000601171"/>
    </source>
</evidence>
<dbReference type="Pfam" id="PF22694">
    <property type="entry name" value="CtpB_N-like"/>
    <property type="match status" value="1"/>
</dbReference>
<dbReference type="InterPro" id="IPR036034">
    <property type="entry name" value="PDZ_sf"/>
</dbReference>
<accession>A0A926EWD6</accession>
<dbReference type="InterPro" id="IPR004447">
    <property type="entry name" value="Peptidase_S41A"/>
</dbReference>
<dbReference type="Gene3D" id="3.90.226.10">
    <property type="entry name" value="2-enoyl-CoA Hydratase, Chain A, domain 1"/>
    <property type="match status" value="1"/>
</dbReference>
<sequence length="373" mass="41218">MKYKSKKLAILTLIIALLIPNISAAATPTPQTQERDPDLLFFVDVFQYIKGQYPFEIEDKELMEGALKGMLQSVDPYSDYYTPEEAAELYKDMLGVFSGIGVYIEEKDSYINIIEVIKNSPAEKAGLKEGDLIVSIDDTDTKDIQLNQASKLIKGPIGTKVKLGIKRESKSLPIYIEVIRDTVNENPVKYEIIEDNIGYIRLSEFSGNSAKAMKNALASMDKQGITNIILDLRNNPGGLLDQVVAIAKDFIPKGPIVHIQEKNKEPVTYISTLEKPKYKLVLLVNENSASASEILAGAVKDTKSGTIIGKKTFGKGIVQSMRPAQTGGIIKLTSAVYLTPNKTYIHGNGIEPDIEIENKKDEDTQLKTAIKQF</sequence>
<dbReference type="GO" id="GO:0008236">
    <property type="term" value="F:serine-type peptidase activity"/>
    <property type="evidence" value="ECO:0007669"/>
    <property type="project" value="UniProtKB-KW"/>
</dbReference>
<comment type="caution">
    <text evidence="8">The sequence shown here is derived from an EMBL/GenBank/DDBJ whole genome shotgun (WGS) entry which is preliminary data.</text>
</comment>
<dbReference type="PANTHER" id="PTHR32060">
    <property type="entry name" value="TAIL-SPECIFIC PROTEASE"/>
    <property type="match status" value="1"/>
</dbReference>
<name>A0A926EWD6_9FIRM</name>
<organism evidence="8 9">
    <name type="scientific">Paratissierella segnis</name>
    <dbReference type="NCBI Taxonomy" id="2763679"/>
    <lineage>
        <taxon>Bacteria</taxon>
        <taxon>Bacillati</taxon>
        <taxon>Bacillota</taxon>
        <taxon>Tissierellia</taxon>
        <taxon>Tissierellales</taxon>
        <taxon>Tissierellaceae</taxon>
        <taxon>Paratissierella</taxon>
    </lineage>
</organism>
<dbReference type="GO" id="GO:0030288">
    <property type="term" value="C:outer membrane-bounded periplasmic space"/>
    <property type="evidence" value="ECO:0007669"/>
    <property type="project" value="TreeGrafter"/>
</dbReference>
<feature type="signal peptide" evidence="6">
    <location>
        <begin position="1"/>
        <end position="25"/>
    </location>
</feature>
<dbReference type="InterPro" id="IPR055210">
    <property type="entry name" value="CtpA/B_N"/>
</dbReference>
<evidence type="ECO:0000256" key="6">
    <source>
        <dbReference type="SAM" id="SignalP"/>
    </source>
</evidence>
<dbReference type="PANTHER" id="PTHR32060:SF30">
    <property type="entry name" value="CARBOXY-TERMINAL PROCESSING PROTEASE CTPA"/>
    <property type="match status" value="1"/>
</dbReference>
<dbReference type="SMART" id="SM00245">
    <property type="entry name" value="TSPc"/>
    <property type="match status" value="1"/>
</dbReference>
<dbReference type="RefSeq" id="WP_262428914.1">
    <property type="nucleotide sequence ID" value="NZ_JACRTG010000012.1"/>
</dbReference>
<dbReference type="GO" id="GO:0006508">
    <property type="term" value="P:proteolysis"/>
    <property type="evidence" value="ECO:0007669"/>
    <property type="project" value="UniProtKB-KW"/>
</dbReference>
<dbReference type="SMART" id="SM00228">
    <property type="entry name" value="PDZ"/>
    <property type="match status" value="1"/>
</dbReference>
<dbReference type="FunFam" id="2.30.42.10:FF:000063">
    <property type="entry name" value="Peptidase, S41 family"/>
    <property type="match status" value="1"/>
</dbReference>
<gene>
    <name evidence="8" type="ORF">H8707_04275</name>
</gene>
<dbReference type="Pfam" id="PF17820">
    <property type="entry name" value="PDZ_6"/>
    <property type="match status" value="1"/>
</dbReference>
<dbReference type="Proteomes" id="UP000601171">
    <property type="component" value="Unassembled WGS sequence"/>
</dbReference>
<dbReference type="CDD" id="cd07560">
    <property type="entry name" value="Peptidase_S41_CPP"/>
    <property type="match status" value="1"/>
</dbReference>
<evidence type="ECO:0000259" key="7">
    <source>
        <dbReference type="PROSITE" id="PS50106"/>
    </source>
</evidence>
<feature type="domain" description="PDZ" evidence="7">
    <location>
        <begin position="86"/>
        <end position="154"/>
    </location>
</feature>
<keyword evidence="4 5" id="KW-0720">Serine protease</keyword>
<dbReference type="PROSITE" id="PS50106">
    <property type="entry name" value="PDZ"/>
    <property type="match status" value="1"/>
</dbReference>
<dbReference type="InterPro" id="IPR041489">
    <property type="entry name" value="PDZ_6"/>
</dbReference>
<proteinExistence type="inferred from homology"/>
<dbReference type="SUPFAM" id="SSF50156">
    <property type="entry name" value="PDZ domain-like"/>
    <property type="match status" value="1"/>
</dbReference>
<reference evidence="8" key="1">
    <citation type="submission" date="2020-08" db="EMBL/GenBank/DDBJ databases">
        <title>Genome public.</title>
        <authorList>
            <person name="Liu C."/>
            <person name="Sun Q."/>
        </authorList>
    </citation>
    <scope>NUCLEOTIDE SEQUENCE</scope>
    <source>
        <strain evidence="8">BX21</strain>
    </source>
</reference>
<evidence type="ECO:0000313" key="8">
    <source>
        <dbReference type="EMBL" id="MBC8587455.1"/>
    </source>
</evidence>
<dbReference type="GO" id="GO:0004175">
    <property type="term" value="F:endopeptidase activity"/>
    <property type="evidence" value="ECO:0007669"/>
    <property type="project" value="TreeGrafter"/>
</dbReference>
<feature type="chain" id="PRO_5037940133" evidence="6">
    <location>
        <begin position="26"/>
        <end position="373"/>
    </location>
</feature>
<evidence type="ECO:0000256" key="3">
    <source>
        <dbReference type="ARBA" id="ARBA00022801"/>
    </source>
</evidence>
<evidence type="ECO:0000256" key="1">
    <source>
        <dbReference type="ARBA" id="ARBA00009179"/>
    </source>
</evidence>
<dbReference type="GO" id="GO:0007165">
    <property type="term" value="P:signal transduction"/>
    <property type="evidence" value="ECO:0007669"/>
    <property type="project" value="TreeGrafter"/>
</dbReference>
<evidence type="ECO:0000256" key="5">
    <source>
        <dbReference type="RuleBase" id="RU004404"/>
    </source>
</evidence>
<keyword evidence="2 5" id="KW-0645">Protease</keyword>
<dbReference type="Gene3D" id="3.30.750.44">
    <property type="match status" value="1"/>
</dbReference>
<dbReference type="SUPFAM" id="SSF52096">
    <property type="entry name" value="ClpP/crotonase"/>
    <property type="match status" value="1"/>
</dbReference>
<dbReference type="AlphaFoldDB" id="A0A926EWD6"/>
<keyword evidence="3 5" id="KW-0378">Hydrolase</keyword>
<comment type="similarity">
    <text evidence="1 5">Belongs to the peptidase S41A family.</text>
</comment>
<evidence type="ECO:0000256" key="4">
    <source>
        <dbReference type="ARBA" id="ARBA00022825"/>
    </source>
</evidence>